<feature type="compositionally biased region" description="Low complexity" evidence="2">
    <location>
        <begin position="1"/>
        <end position="10"/>
    </location>
</feature>
<feature type="coiled-coil region" evidence="1">
    <location>
        <begin position="661"/>
        <end position="695"/>
    </location>
</feature>
<sequence>MSTPSTTTTTTPPPPSSSSVTADLMSMSLPTPTASNLSSATSFTPAIGAATSFQKPVAKSNVTRKKKRHVKIGVGAHNNHSESTLNSAAAASSSTGGARSSSYNSELPPPAPQSQSQSQSQSSINVPENSNKVYRSESVSTLGDVDDGNNEDEIVQRAQAAAQLAQKIDVATRSTTPFFKNPFARSKKSSHSSNASTHSHGSDRSPVPPSSSAFFSSNNTISNKPPVEEVKVLPNKYSLDDAADHDPEHAATTRSYGVDKVESVSATWSSRNNGGASATESAVTAPVQDHAEPAPTPIPATPVVDPVNVPTYQPANAPRPEAITVPDYSNSAPSSEYQIPQYGDSSSPTPISTKHLPPPEKLSAMKQNLKIELNFLVQSLHSNMQQMAQCKAALRVLSGDEQLLSNKLDGLKAHMAHLVEAEEYELADVTSAQVDAIQINLSACKSELKTKMEDGKVCAARYEDITLQIQEECQSYAKSLDALVSDYNDDDSNNLEKLKEEKARLDTNLAELGVDADALKVERQELNDLILVETADLVADNAENEEKLSSVEEEIAALMAKLAEKQAEAKVFQDVIHGNNAKINAQKDKHKFKFKKLTNLEKSLESTRSEYSMIVETISEKLQAAENFQTDLDKESSNASDAISILPKLFEKIDEDSSEELDQARAAVIAAKGSLAEAELELNNMKSTKQEISVKLTEIRESIPQLQTQKGEAAKERNFKLAAGINKKLKDLQKEEDTLGDSLLENDDKIDKLCARVHDLKQNVTAEEEISKTIEADFVRVKLTKIREKIDFCEINMSEDGVLASVLEADLNHWKSVGENLCSEFSLVWSESSGDKVETEVAGGNADLPNDEPEQQEEEVSPHFAEIKALNAVDRLELYNSLSAKILEKEAALELAIEVEDYDEAAELDELIQEMKTKFEICGNLLGEDDTTEEEPGENQIEFGADADRVGDDDQEPDKTFEGQAEATVDDEDCAEAAKDDSSIEAKEVRTREDKDGDTEQQISEESCEAEAQNTDETGAKEASSNGVAEDQHNELSNMDDDASPTIEPTEDDRPDARKDHSNEVDAS</sequence>
<feature type="region of interest" description="Disordered" evidence="2">
    <location>
        <begin position="328"/>
        <end position="351"/>
    </location>
</feature>
<feature type="compositionally biased region" description="Polar residues" evidence="2">
    <location>
        <begin position="28"/>
        <end position="44"/>
    </location>
</feature>
<dbReference type="AlphaFoldDB" id="A0A7S2PGP7"/>
<proteinExistence type="predicted"/>
<reference evidence="3" key="1">
    <citation type="submission" date="2021-01" db="EMBL/GenBank/DDBJ databases">
        <authorList>
            <person name="Corre E."/>
            <person name="Pelletier E."/>
            <person name="Niang G."/>
            <person name="Scheremetjew M."/>
            <person name="Finn R."/>
            <person name="Kale V."/>
            <person name="Holt S."/>
            <person name="Cochrane G."/>
            <person name="Meng A."/>
            <person name="Brown T."/>
            <person name="Cohen L."/>
        </authorList>
    </citation>
    <scope>NUCLEOTIDE SEQUENCE</scope>
    <source>
        <strain evidence="3">B650</strain>
    </source>
</reference>
<dbReference type="InterPro" id="IPR026081">
    <property type="entry name" value="DISC1"/>
</dbReference>
<feature type="compositionally biased region" description="Basic residues" evidence="2">
    <location>
        <begin position="62"/>
        <end position="71"/>
    </location>
</feature>
<gene>
    <name evidence="3" type="ORF">LDAN0321_LOCUS15055</name>
</gene>
<organism evidence="3">
    <name type="scientific">Leptocylindrus danicus</name>
    <dbReference type="NCBI Taxonomy" id="163516"/>
    <lineage>
        <taxon>Eukaryota</taxon>
        <taxon>Sar</taxon>
        <taxon>Stramenopiles</taxon>
        <taxon>Ochrophyta</taxon>
        <taxon>Bacillariophyta</taxon>
        <taxon>Coscinodiscophyceae</taxon>
        <taxon>Chaetocerotophycidae</taxon>
        <taxon>Leptocylindrales</taxon>
        <taxon>Leptocylindraceae</taxon>
        <taxon>Leptocylindrus</taxon>
    </lineage>
</organism>
<feature type="compositionally biased region" description="Polar residues" evidence="2">
    <location>
        <begin position="264"/>
        <end position="282"/>
    </location>
</feature>
<feature type="compositionally biased region" description="Acidic residues" evidence="2">
    <location>
        <begin position="144"/>
        <end position="153"/>
    </location>
</feature>
<keyword evidence="1" id="KW-0175">Coiled coil</keyword>
<feature type="region of interest" description="Disordered" evidence="2">
    <location>
        <begin position="927"/>
        <end position="1068"/>
    </location>
</feature>
<feature type="compositionally biased region" description="Low complexity" evidence="2">
    <location>
        <begin position="81"/>
        <end position="105"/>
    </location>
</feature>
<dbReference type="GO" id="GO:0045111">
    <property type="term" value="C:intermediate filament cytoskeleton"/>
    <property type="evidence" value="ECO:0007669"/>
    <property type="project" value="TreeGrafter"/>
</dbReference>
<feature type="compositionally biased region" description="Basic and acidic residues" evidence="2">
    <location>
        <begin position="976"/>
        <end position="995"/>
    </location>
</feature>
<feature type="compositionally biased region" description="Basic and acidic residues" evidence="2">
    <location>
        <begin position="1055"/>
        <end position="1068"/>
    </location>
</feature>
<feature type="compositionally biased region" description="Low complexity" evidence="2">
    <location>
        <begin position="210"/>
        <end position="223"/>
    </location>
</feature>
<evidence type="ECO:0000313" key="3">
    <source>
        <dbReference type="EMBL" id="CAD9596096.1"/>
    </source>
</evidence>
<name>A0A7S2PGP7_9STRA</name>
<feature type="compositionally biased region" description="Low complexity" evidence="2">
    <location>
        <begin position="156"/>
        <end position="166"/>
    </location>
</feature>
<feature type="compositionally biased region" description="Polar residues" evidence="2">
    <location>
        <begin position="1012"/>
        <end position="1027"/>
    </location>
</feature>
<feature type="compositionally biased region" description="Acidic residues" evidence="2">
    <location>
        <begin position="1038"/>
        <end position="1054"/>
    </location>
</feature>
<dbReference type="GO" id="GO:0005874">
    <property type="term" value="C:microtubule"/>
    <property type="evidence" value="ECO:0007669"/>
    <property type="project" value="TreeGrafter"/>
</dbReference>
<evidence type="ECO:0000256" key="1">
    <source>
        <dbReference type="SAM" id="Coils"/>
    </source>
</evidence>
<accession>A0A7S2PGP7</accession>
<feature type="compositionally biased region" description="Acidic residues" evidence="2">
    <location>
        <begin position="927"/>
        <end position="937"/>
    </location>
</feature>
<feature type="compositionally biased region" description="Basic and acidic residues" evidence="2">
    <location>
        <begin position="238"/>
        <end position="262"/>
    </location>
</feature>
<evidence type="ECO:0008006" key="4">
    <source>
        <dbReference type="Google" id="ProtNLM"/>
    </source>
</evidence>
<evidence type="ECO:0000256" key="2">
    <source>
        <dbReference type="SAM" id="MobiDB-lite"/>
    </source>
</evidence>
<feature type="coiled-coil region" evidence="1">
    <location>
        <begin position="488"/>
        <end position="568"/>
    </location>
</feature>
<dbReference type="EMBL" id="HBGY01024169">
    <property type="protein sequence ID" value="CAD9596096.1"/>
    <property type="molecule type" value="Transcribed_RNA"/>
</dbReference>
<dbReference type="PANTHER" id="PTHR14332:SF3">
    <property type="entry name" value="DISRUPTED IN SCHIZOPHRENIA 1 PROTEIN"/>
    <property type="match status" value="1"/>
</dbReference>
<feature type="compositionally biased region" description="Low complexity" evidence="2">
    <location>
        <begin position="113"/>
        <end position="123"/>
    </location>
</feature>
<feature type="compositionally biased region" description="Basic and acidic residues" evidence="2">
    <location>
        <begin position="946"/>
        <end position="961"/>
    </location>
</feature>
<dbReference type="GO" id="GO:0005815">
    <property type="term" value="C:microtubule organizing center"/>
    <property type="evidence" value="ECO:0007669"/>
    <property type="project" value="TreeGrafter"/>
</dbReference>
<feature type="compositionally biased region" description="Polar residues" evidence="2">
    <location>
        <begin position="124"/>
        <end position="141"/>
    </location>
</feature>
<dbReference type="PANTHER" id="PTHR14332">
    <property type="entry name" value="DISRUPTED IN SCHIZOPHRENIA 1 PROTEIN"/>
    <property type="match status" value="1"/>
</dbReference>
<feature type="region of interest" description="Disordered" evidence="2">
    <location>
        <begin position="1"/>
        <end position="303"/>
    </location>
</feature>
<protein>
    <recommendedName>
        <fullName evidence="4">UVR domain-containing protein</fullName>
    </recommendedName>
</protein>